<gene>
    <name evidence="1" type="ORF">RUA8715_00023</name>
</gene>
<dbReference type="AlphaFoldDB" id="A0A238JQL8"/>
<evidence type="ECO:0000313" key="2">
    <source>
        <dbReference type="Proteomes" id="UP000202485"/>
    </source>
</evidence>
<keyword evidence="2" id="KW-1185">Reference proteome</keyword>
<proteinExistence type="predicted"/>
<sequence length="253" mass="26847">MSDLTPLETRIAYERSALARSLNALSDTLAPQRLADEAKSTLETYGGQIGAQLWSAARKNPAAFALFGAGAALLVAGPESGAKSTQSPPQAVPPQQAFDGFDRRVADADSRMKQEMTGMTEHSQSASVLSAALDRGLDKLSPQARARVIEARKAAIGAQQAVEKRARKAAKASQTFVHDQPLAAGALALGVGILAGALLPNTRKEDELLGHRRDQLMLHAQRVLNEELDKLHAAASVRLDEAADRASDALRSQ</sequence>
<protein>
    <recommendedName>
        <fullName evidence="3">DUF3618 domain-containing protein</fullName>
    </recommendedName>
</protein>
<name>A0A238JQL8_9RHOB</name>
<organism evidence="1 2">
    <name type="scientific">Ruegeria arenilitoris</name>
    <dbReference type="NCBI Taxonomy" id="1173585"/>
    <lineage>
        <taxon>Bacteria</taxon>
        <taxon>Pseudomonadati</taxon>
        <taxon>Pseudomonadota</taxon>
        <taxon>Alphaproteobacteria</taxon>
        <taxon>Rhodobacterales</taxon>
        <taxon>Roseobacteraceae</taxon>
        <taxon>Ruegeria</taxon>
    </lineage>
</organism>
<dbReference type="OrthoDB" id="7667777at2"/>
<dbReference type="RefSeq" id="WP_093961663.1">
    <property type="nucleotide sequence ID" value="NZ_FXYG01000001.1"/>
</dbReference>
<accession>A0A238JQL8</accession>
<evidence type="ECO:0000313" key="1">
    <source>
        <dbReference type="EMBL" id="SMX32753.1"/>
    </source>
</evidence>
<dbReference type="Proteomes" id="UP000202485">
    <property type="component" value="Unassembled WGS sequence"/>
</dbReference>
<reference evidence="2" key="1">
    <citation type="submission" date="2017-05" db="EMBL/GenBank/DDBJ databases">
        <authorList>
            <person name="Rodrigo-Torres L."/>
            <person name="Arahal R. D."/>
            <person name="Lucena T."/>
        </authorList>
    </citation>
    <scope>NUCLEOTIDE SEQUENCE [LARGE SCALE GENOMIC DNA]</scope>
    <source>
        <strain evidence="2">CECT 8715</strain>
    </source>
</reference>
<dbReference type="EMBL" id="FXYG01000001">
    <property type="protein sequence ID" value="SMX32753.1"/>
    <property type="molecule type" value="Genomic_DNA"/>
</dbReference>
<evidence type="ECO:0008006" key="3">
    <source>
        <dbReference type="Google" id="ProtNLM"/>
    </source>
</evidence>